<keyword evidence="4 6" id="KW-0067">ATP-binding</keyword>
<dbReference type="InterPro" id="IPR050319">
    <property type="entry name" value="ABC_transp_ATP-bind"/>
</dbReference>
<evidence type="ECO:0000256" key="2">
    <source>
        <dbReference type="ARBA" id="ARBA00022448"/>
    </source>
</evidence>
<dbReference type="Pfam" id="PF08352">
    <property type="entry name" value="oligo_HPY"/>
    <property type="match status" value="1"/>
</dbReference>
<sequence length="322" mass="35881">MNETLLEVSHLKTYFPIRAGLFRRVVGHVKAVDDISFVLPKGRTLSVVGESGSGKTTVGRTILRLTDITDGEVKFKGVNIHKLKKHELRKLRPKMQMVFQDPYSSLNPRMKVGTAIGEALLEHGLATKQDVREKVEGALVKSGLEAVHYDRYPHEFSGGQRQRVGIARALVLNPEFMILDEPVSALDVSIQAQILNLLVDLREQMGLTYLFISHDLSVVEYISDDVAVMYLGTIVEHAGRDELFDHPLHPYTQALLSAAPIPDPTLKRERIILKGDIPSPANPPRGCRFHTRCPYAEARCREEVPQLRDMGGGHLVACHFAG</sequence>
<dbReference type="InterPro" id="IPR003593">
    <property type="entry name" value="AAA+_ATPase"/>
</dbReference>
<dbReference type="NCBIfam" id="TIGR01727">
    <property type="entry name" value="oligo_HPY"/>
    <property type="match status" value="1"/>
</dbReference>
<dbReference type="Pfam" id="PF00005">
    <property type="entry name" value="ABC_tran"/>
    <property type="match status" value="1"/>
</dbReference>
<dbReference type="InterPro" id="IPR017871">
    <property type="entry name" value="ABC_transporter-like_CS"/>
</dbReference>
<dbReference type="PANTHER" id="PTHR43776">
    <property type="entry name" value="TRANSPORT ATP-BINDING PROTEIN"/>
    <property type="match status" value="1"/>
</dbReference>
<dbReference type="PROSITE" id="PS00211">
    <property type="entry name" value="ABC_TRANSPORTER_1"/>
    <property type="match status" value="1"/>
</dbReference>
<dbReference type="GO" id="GO:0055085">
    <property type="term" value="P:transmembrane transport"/>
    <property type="evidence" value="ECO:0007669"/>
    <property type="project" value="UniProtKB-ARBA"/>
</dbReference>
<dbReference type="FunFam" id="3.40.50.300:FF:000016">
    <property type="entry name" value="Oligopeptide ABC transporter ATP-binding component"/>
    <property type="match status" value="1"/>
</dbReference>
<gene>
    <name evidence="6" type="ORF">BSOLF_2510</name>
</gene>
<dbReference type="CDD" id="cd03257">
    <property type="entry name" value="ABC_NikE_OppD_transporters"/>
    <property type="match status" value="1"/>
</dbReference>
<comment type="similarity">
    <text evidence="1">Belongs to the ABC transporter superfamily.</text>
</comment>
<proteinExistence type="inferred from homology"/>
<dbReference type="GO" id="GO:0015833">
    <property type="term" value="P:peptide transport"/>
    <property type="evidence" value="ECO:0007669"/>
    <property type="project" value="InterPro"/>
</dbReference>
<dbReference type="NCBIfam" id="NF008453">
    <property type="entry name" value="PRK11308.1"/>
    <property type="match status" value="1"/>
</dbReference>
<dbReference type="SUPFAM" id="SSF52540">
    <property type="entry name" value="P-loop containing nucleoside triphosphate hydrolases"/>
    <property type="match status" value="1"/>
</dbReference>
<dbReference type="InterPro" id="IPR013563">
    <property type="entry name" value="Oligopep_ABC_C"/>
</dbReference>
<accession>A0A2R6Y2N6</accession>
<dbReference type="SMART" id="SM00382">
    <property type="entry name" value="AAA"/>
    <property type="match status" value="1"/>
</dbReference>
<protein>
    <submittedName>
        <fullName evidence="6">Oligopeptide transport ATP-binding protein OppF</fullName>
    </submittedName>
</protein>
<dbReference type="GO" id="GO:0005524">
    <property type="term" value="F:ATP binding"/>
    <property type="evidence" value="ECO:0007669"/>
    <property type="project" value="UniProtKB-KW"/>
</dbReference>
<dbReference type="InterPro" id="IPR027417">
    <property type="entry name" value="P-loop_NTPase"/>
</dbReference>
<reference evidence="7" key="1">
    <citation type="journal article" date="2018" name="Sci. Rep.">
        <title>Lignite coal burning seam in the remote Altai Mountains harbors a hydrogen-driven thermophilic microbial community.</title>
        <authorList>
            <person name="Kadnikov V.V."/>
            <person name="Mardanov A.V."/>
            <person name="Ivasenko D.A."/>
            <person name="Antsiferov D.V."/>
            <person name="Beletsky A.V."/>
            <person name="Karnachuk O.V."/>
            <person name="Ravin N.V."/>
        </authorList>
    </citation>
    <scope>NUCLEOTIDE SEQUENCE [LARGE SCALE GENOMIC DNA]</scope>
</reference>
<dbReference type="Proteomes" id="UP000244338">
    <property type="component" value="Unassembled WGS sequence"/>
</dbReference>
<dbReference type="PANTHER" id="PTHR43776:SF8">
    <property type="entry name" value="ABC TRANSPORTER, ATP-BINDING PROTEIN"/>
    <property type="match status" value="1"/>
</dbReference>
<evidence type="ECO:0000259" key="5">
    <source>
        <dbReference type="PROSITE" id="PS50893"/>
    </source>
</evidence>
<keyword evidence="2" id="KW-0813">Transport</keyword>
<dbReference type="GO" id="GO:0016887">
    <property type="term" value="F:ATP hydrolysis activity"/>
    <property type="evidence" value="ECO:0007669"/>
    <property type="project" value="InterPro"/>
</dbReference>
<dbReference type="AlphaFoldDB" id="A0A2R6Y2N6"/>
<name>A0A2R6Y2N6_9BACL</name>
<feature type="domain" description="ABC transporter" evidence="5">
    <location>
        <begin position="17"/>
        <end position="256"/>
    </location>
</feature>
<dbReference type="InterPro" id="IPR003439">
    <property type="entry name" value="ABC_transporter-like_ATP-bd"/>
</dbReference>
<dbReference type="Gene3D" id="3.40.50.300">
    <property type="entry name" value="P-loop containing nucleotide triphosphate hydrolases"/>
    <property type="match status" value="1"/>
</dbReference>
<dbReference type="EMBL" id="PEBX01000016">
    <property type="protein sequence ID" value="PTQ56949.1"/>
    <property type="molecule type" value="Genomic_DNA"/>
</dbReference>
<evidence type="ECO:0000313" key="7">
    <source>
        <dbReference type="Proteomes" id="UP000244338"/>
    </source>
</evidence>
<comment type="caution">
    <text evidence="6">The sequence shown here is derived from an EMBL/GenBank/DDBJ whole genome shotgun (WGS) entry which is preliminary data.</text>
</comment>
<evidence type="ECO:0000313" key="6">
    <source>
        <dbReference type="EMBL" id="PTQ56949.1"/>
    </source>
</evidence>
<organism evidence="6 7">
    <name type="scientific">Candidatus Carbonibacillus altaicus</name>
    <dbReference type="NCBI Taxonomy" id="2163959"/>
    <lineage>
        <taxon>Bacteria</taxon>
        <taxon>Bacillati</taxon>
        <taxon>Bacillota</taxon>
        <taxon>Bacilli</taxon>
        <taxon>Bacillales</taxon>
        <taxon>Candidatus Carbonibacillus</taxon>
    </lineage>
</organism>
<keyword evidence="3" id="KW-0547">Nucleotide-binding</keyword>
<dbReference type="PROSITE" id="PS50893">
    <property type="entry name" value="ABC_TRANSPORTER_2"/>
    <property type="match status" value="1"/>
</dbReference>
<evidence type="ECO:0000256" key="1">
    <source>
        <dbReference type="ARBA" id="ARBA00005417"/>
    </source>
</evidence>
<evidence type="ECO:0000256" key="4">
    <source>
        <dbReference type="ARBA" id="ARBA00022840"/>
    </source>
</evidence>
<evidence type="ECO:0000256" key="3">
    <source>
        <dbReference type="ARBA" id="ARBA00022741"/>
    </source>
</evidence>